<sequence length="536" mass="59969">MDDAGVLLNTSQTGCFVYETPLIVTSESLLLTNEMMAFQQVETEQNESKFPLLFTILIGVGGSWLLKKPRNSRKHHDEKKRIHTSITQDHNSMESEESLMKARFDAVDSLFSDYDSTDDEEEALYDTSNHSSLHIEDYAEDALNPAHESQSREKLSVTAVRKPDSRKRWSLATLWLILWGLIGGFFCWPNAGPDTVPELQASVASTESHDSHATINMGDAKVGMKTVGTNPLREEYDTSLPEVDPKTWQLMTLKAPKKDGSWSDIQMLRPVEWIEEQSARVGHSIYISVPECGIDGDAEILDISFCPPIAPGDGEVITATYKHQNASIIDVKIASEPVALGSTPNHPFWSEDRQQFVRADELNLNERVRTLAGVSIVEQIRLRPGRHIVYNIEVKGEHVYHVGTGGVLVHNGDHCTRLNVGVSGHHVPAIRKSIGRPFEVSRSDKTRPTFFSRGDDPGYDHWRLHNAEREFIGPRQGEFNGTDDELLEAYRQAYRGLDDIRLDVRSPNGEHVLGLDVSPAEGVELIANWLFGQGLN</sequence>
<dbReference type="SUPFAM" id="SSF51294">
    <property type="entry name" value="Hedgehog/intein (Hint) domain"/>
    <property type="match status" value="1"/>
</dbReference>
<accession>A0A518CT71</accession>
<gene>
    <name evidence="1" type="ORF">Pla110_41720</name>
</gene>
<reference evidence="1 2" key="1">
    <citation type="submission" date="2019-02" db="EMBL/GenBank/DDBJ databases">
        <title>Deep-cultivation of Planctomycetes and their phenomic and genomic characterization uncovers novel biology.</title>
        <authorList>
            <person name="Wiegand S."/>
            <person name="Jogler M."/>
            <person name="Boedeker C."/>
            <person name="Pinto D."/>
            <person name="Vollmers J."/>
            <person name="Rivas-Marin E."/>
            <person name="Kohn T."/>
            <person name="Peeters S.H."/>
            <person name="Heuer A."/>
            <person name="Rast P."/>
            <person name="Oberbeckmann S."/>
            <person name="Bunk B."/>
            <person name="Jeske O."/>
            <person name="Meyerdierks A."/>
            <person name="Storesund J.E."/>
            <person name="Kallscheuer N."/>
            <person name="Luecker S."/>
            <person name="Lage O.M."/>
            <person name="Pohl T."/>
            <person name="Merkel B.J."/>
            <person name="Hornburger P."/>
            <person name="Mueller R.-W."/>
            <person name="Bruemmer F."/>
            <person name="Labrenz M."/>
            <person name="Spormann A.M."/>
            <person name="Op den Camp H."/>
            <person name="Overmann J."/>
            <person name="Amann R."/>
            <person name="Jetten M.S.M."/>
            <person name="Mascher T."/>
            <person name="Medema M.H."/>
            <person name="Devos D.P."/>
            <person name="Kaster A.-K."/>
            <person name="Ovreas L."/>
            <person name="Rohde M."/>
            <person name="Galperin M.Y."/>
            <person name="Jogler C."/>
        </authorList>
    </citation>
    <scope>NUCLEOTIDE SEQUENCE [LARGE SCALE GENOMIC DNA]</scope>
    <source>
        <strain evidence="1 2">Pla110</strain>
    </source>
</reference>
<dbReference type="EMBL" id="CP036281">
    <property type="protein sequence ID" value="QDU82416.1"/>
    <property type="molecule type" value="Genomic_DNA"/>
</dbReference>
<evidence type="ECO:0008006" key="3">
    <source>
        <dbReference type="Google" id="ProtNLM"/>
    </source>
</evidence>
<evidence type="ECO:0000313" key="2">
    <source>
        <dbReference type="Proteomes" id="UP000317178"/>
    </source>
</evidence>
<organism evidence="1 2">
    <name type="scientific">Polystyrenella longa</name>
    <dbReference type="NCBI Taxonomy" id="2528007"/>
    <lineage>
        <taxon>Bacteria</taxon>
        <taxon>Pseudomonadati</taxon>
        <taxon>Planctomycetota</taxon>
        <taxon>Planctomycetia</taxon>
        <taxon>Planctomycetales</taxon>
        <taxon>Planctomycetaceae</taxon>
        <taxon>Polystyrenella</taxon>
    </lineage>
</organism>
<keyword evidence="2" id="KW-1185">Reference proteome</keyword>
<proteinExistence type="predicted"/>
<evidence type="ECO:0000313" key="1">
    <source>
        <dbReference type="EMBL" id="QDU82416.1"/>
    </source>
</evidence>
<protein>
    <recommendedName>
        <fullName evidence="3">Intein C-terminal splicing domain-containing protein</fullName>
    </recommendedName>
</protein>
<dbReference type="InterPro" id="IPR036844">
    <property type="entry name" value="Hint_dom_sf"/>
</dbReference>
<dbReference type="Gene3D" id="2.170.16.10">
    <property type="entry name" value="Hedgehog/Intein (Hint) domain"/>
    <property type="match status" value="1"/>
</dbReference>
<dbReference type="Pfam" id="PF07591">
    <property type="entry name" value="PT-HINT"/>
    <property type="match status" value="1"/>
</dbReference>
<dbReference type="Proteomes" id="UP000317178">
    <property type="component" value="Chromosome"/>
</dbReference>
<dbReference type="AlphaFoldDB" id="A0A518CT71"/>
<name>A0A518CT71_9PLAN</name>
<dbReference type="KEGG" id="plon:Pla110_41720"/>